<organism evidence="12 13">
    <name type="scientific">Ostreibacterium oceani</name>
    <dbReference type="NCBI Taxonomy" id="2654998"/>
    <lineage>
        <taxon>Bacteria</taxon>
        <taxon>Pseudomonadati</taxon>
        <taxon>Pseudomonadota</taxon>
        <taxon>Gammaproteobacteria</taxon>
        <taxon>Cardiobacteriales</taxon>
        <taxon>Ostreibacteriaceae</taxon>
        <taxon>Ostreibacterium</taxon>
    </lineage>
</organism>
<proteinExistence type="inferred from homology"/>
<feature type="transmembrane region" description="Helical" evidence="9">
    <location>
        <begin position="79"/>
        <end position="101"/>
    </location>
</feature>
<keyword evidence="4" id="KW-0410">Iron transport</keyword>
<evidence type="ECO:0000256" key="9">
    <source>
        <dbReference type="SAM" id="Phobius"/>
    </source>
</evidence>
<keyword evidence="5 9" id="KW-0812">Transmembrane</keyword>
<dbReference type="GO" id="GO:0016020">
    <property type="term" value="C:membrane"/>
    <property type="evidence" value="ECO:0007669"/>
    <property type="project" value="UniProtKB-SubCell"/>
</dbReference>
<evidence type="ECO:0000256" key="4">
    <source>
        <dbReference type="ARBA" id="ARBA00022496"/>
    </source>
</evidence>
<keyword evidence="3" id="KW-0813">Transport</keyword>
<dbReference type="InterPro" id="IPR036837">
    <property type="entry name" value="Cation_efflux_CTD_sf"/>
</dbReference>
<dbReference type="SUPFAM" id="SSF161111">
    <property type="entry name" value="Cation efflux protein transmembrane domain-like"/>
    <property type="match status" value="1"/>
</dbReference>
<protein>
    <submittedName>
        <fullName evidence="12">Cation diffusion facilitator family transporter</fullName>
    </submittedName>
</protein>
<evidence type="ECO:0000256" key="8">
    <source>
        <dbReference type="ARBA" id="ARBA00023136"/>
    </source>
</evidence>
<dbReference type="InterPro" id="IPR058533">
    <property type="entry name" value="Cation_efflux_TM"/>
</dbReference>
<dbReference type="AlphaFoldDB" id="A0A6N7EVC8"/>
<dbReference type="SUPFAM" id="SSF160240">
    <property type="entry name" value="Cation efflux protein cytoplasmic domain-like"/>
    <property type="match status" value="1"/>
</dbReference>
<dbReference type="InterPro" id="IPR050291">
    <property type="entry name" value="CDF_Transporter"/>
</dbReference>
<dbReference type="Proteomes" id="UP000471298">
    <property type="component" value="Unassembled WGS sequence"/>
</dbReference>
<reference evidence="12 13" key="1">
    <citation type="submission" date="2019-10" db="EMBL/GenBank/DDBJ databases">
        <title>Cardiobacteriales fam. a chemoheterotrophic member of the order Cardiobacteriales, and proposal of Cardiobacteriales fam. nov.</title>
        <authorList>
            <person name="Wang C."/>
        </authorList>
    </citation>
    <scope>NUCLEOTIDE SEQUENCE [LARGE SCALE GENOMIC DNA]</scope>
    <source>
        <strain evidence="12 13">ML27</strain>
    </source>
</reference>
<gene>
    <name evidence="12" type="ORF">GCU85_08305</name>
</gene>
<evidence type="ECO:0000256" key="5">
    <source>
        <dbReference type="ARBA" id="ARBA00022692"/>
    </source>
</evidence>
<dbReference type="InterPro" id="IPR002524">
    <property type="entry name" value="Cation_efflux"/>
</dbReference>
<feature type="transmembrane region" description="Helical" evidence="9">
    <location>
        <begin position="37"/>
        <end position="58"/>
    </location>
</feature>
<comment type="similarity">
    <text evidence="2">Belongs to the cation diffusion facilitator (CDF) transporter (TC 2.A.4) family. FieF subfamily.</text>
</comment>
<keyword evidence="4" id="KW-0408">Iron</keyword>
<evidence type="ECO:0000256" key="6">
    <source>
        <dbReference type="ARBA" id="ARBA00022906"/>
    </source>
</evidence>
<dbReference type="NCBIfam" id="TIGR01297">
    <property type="entry name" value="CDF"/>
    <property type="match status" value="1"/>
</dbReference>
<accession>A0A6N7EVC8</accession>
<keyword evidence="6" id="KW-0864">Zinc transport</keyword>
<comment type="subcellular location">
    <subcellularLocation>
        <location evidence="1">Membrane</location>
        <topology evidence="1">Multi-pass membrane protein</topology>
    </subcellularLocation>
</comment>
<name>A0A6N7EVC8_9GAMM</name>
<dbReference type="PANTHER" id="PTHR43840">
    <property type="entry name" value="MITOCHONDRIAL METAL TRANSPORTER 1-RELATED"/>
    <property type="match status" value="1"/>
</dbReference>
<dbReference type="InterPro" id="IPR027469">
    <property type="entry name" value="Cation_efflux_TMD_sf"/>
</dbReference>
<keyword evidence="8 9" id="KW-0472">Membrane</keyword>
<dbReference type="GO" id="GO:0006826">
    <property type="term" value="P:iron ion transport"/>
    <property type="evidence" value="ECO:0007669"/>
    <property type="project" value="UniProtKB-KW"/>
</dbReference>
<evidence type="ECO:0000256" key="2">
    <source>
        <dbReference type="ARBA" id="ARBA00010212"/>
    </source>
</evidence>
<comment type="caution">
    <text evidence="12">The sequence shown here is derived from an EMBL/GenBank/DDBJ whole genome shotgun (WGS) entry which is preliminary data.</text>
</comment>
<dbReference type="Gene3D" id="1.20.1510.10">
    <property type="entry name" value="Cation efflux protein transmembrane domain"/>
    <property type="match status" value="1"/>
</dbReference>
<dbReference type="FunCoup" id="A0A6N7EVC8">
    <property type="interactions" value="285"/>
</dbReference>
<dbReference type="Gene3D" id="3.30.70.1350">
    <property type="entry name" value="Cation efflux protein, cytoplasmic domain"/>
    <property type="match status" value="1"/>
</dbReference>
<dbReference type="GO" id="GO:0008324">
    <property type="term" value="F:monoatomic cation transmembrane transporter activity"/>
    <property type="evidence" value="ECO:0007669"/>
    <property type="project" value="InterPro"/>
</dbReference>
<evidence type="ECO:0000259" key="10">
    <source>
        <dbReference type="Pfam" id="PF01545"/>
    </source>
</evidence>
<evidence type="ECO:0000256" key="3">
    <source>
        <dbReference type="ARBA" id="ARBA00022448"/>
    </source>
</evidence>
<dbReference type="RefSeq" id="WP_152810715.1">
    <property type="nucleotide sequence ID" value="NZ_WHNW01000010.1"/>
</dbReference>
<keyword evidence="6" id="KW-0862">Zinc</keyword>
<dbReference type="InterPro" id="IPR027470">
    <property type="entry name" value="Cation_efflux_CTD"/>
</dbReference>
<evidence type="ECO:0000256" key="7">
    <source>
        <dbReference type="ARBA" id="ARBA00022989"/>
    </source>
</evidence>
<evidence type="ECO:0000313" key="12">
    <source>
        <dbReference type="EMBL" id="MPV86724.1"/>
    </source>
</evidence>
<feature type="transmembrane region" description="Helical" evidence="9">
    <location>
        <begin position="153"/>
        <end position="175"/>
    </location>
</feature>
<feature type="transmembrane region" description="Helical" evidence="9">
    <location>
        <begin position="181"/>
        <end position="198"/>
    </location>
</feature>
<keyword evidence="13" id="KW-1185">Reference proteome</keyword>
<dbReference type="GO" id="GO:0006829">
    <property type="term" value="P:zinc ion transport"/>
    <property type="evidence" value="ECO:0007669"/>
    <property type="project" value="UniProtKB-KW"/>
</dbReference>
<evidence type="ECO:0000313" key="13">
    <source>
        <dbReference type="Proteomes" id="UP000471298"/>
    </source>
</evidence>
<feature type="domain" description="Cation efflux protein transmembrane" evidence="10">
    <location>
        <begin position="11"/>
        <end position="202"/>
    </location>
</feature>
<evidence type="ECO:0000256" key="1">
    <source>
        <dbReference type="ARBA" id="ARBA00004141"/>
    </source>
</evidence>
<sequence>MKTENIAINTILLSLLSNAALVIIKLVAGIFGHSYALVADAIESLTDMVSEVLVLFGLKYANKPADDNHPYGHGKIEPLITFVVVAFLVSAAGMITYQSIVNIRTPHETPAGWTLWVLGGIIVWKEIGYRWVSHRSELTHSTSLKAAAWHHRSDALTSVAAFVGICVALWMGEGYEAADDWAALVAAVIILYNAYLIFRPALGEVMDEHFYDELIDEVRHHSLSVDGVIATEKCFVRKSGMRYYIDLHAIVNGDISVRAGHQISHDLKDHLLAKIPTIADVLIHIEPEENE</sequence>
<dbReference type="FunFam" id="1.20.1510.10:FF:000006">
    <property type="entry name" value="Divalent cation efflux transporter"/>
    <property type="match status" value="1"/>
</dbReference>
<dbReference type="Pfam" id="PF01545">
    <property type="entry name" value="Cation_efflux"/>
    <property type="match status" value="1"/>
</dbReference>
<feature type="domain" description="Cation efflux protein cytoplasmic" evidence="11">
    <location>
        <begin position="212"/>
        <end position="288"/>
    </location>
</feature>
<dbReference type="EMBL" id="WHNW01000010">
    <property type="protein sequence ID" value="MPV86724.1"/>
    <property type="molecule type" value="Genomic_DNA"/>
</dbReference>
<dbReference type="Pfam" id="PF16916">
    <property type="entry name" value="ZT_dimer"/>
    <property type="match status" value="1"/>
</dbReference>
<evidence type="ECO:0000259" key="11">
    <source>
        <dbReference type="Pfam" id="PF16916"/>
    </source>
</evidence>
<keyword evidence="6" id="KW-0406">Ion transport</keyword>
<feature type="transmembrane region" description="Helical" evidence="9">
    <location>
        <begin position="113"/>
        <end position="132"/>
    </location>
</feature>
<feature type="transmembrane region" description="Helical" evidence="9">
    <location>
        <begin position="12"/>
        <end position="31"/>
    </location>
</feature>
<dbReference type="InParanoid" id="A0A6N7EVC8"/>
<keyword evidence="7 9" id="KW-1133">Transmembrane helix</keyword>
<dbReference type="PANTHER" id="PTHR43840:SF15">
    <property type="entry name" value="MITOCHONDRIAL METAL TRANSPORTER 1-RELATED"/>
    <property type="match status" value="1"/>
</dbReference>